<reference evidence="1 2" key="1">
    <citation type="journal article" date="2014" name="Agronomy (Basel)">
        <title>A Draft Genome Sequence for Ensete ventricosum, the Drought-Tolerant Tree Against Hunger.</title>
        <authorList>
            <person name="Harrison J."/>
            <person name="Moore K.A."/>
            <person name="Paszkiewicz K."/>
            <person name="Jones T."/>
            <person name="Grant M."/>
            <person name="Ambacheew D."/>
            <person name="Muzemil S."/>
            <person name="Studholme D.J."/>
        </authorList>
    </citation>
    <scope>NUCLEOTIDE SEQUENCE [LARGE SCALE GENOMIC DNA]</scope>
</reference>
<protein>
    <submittedName>
        <fullName evidence="1">Uncharacterized protein</fullName>
    </submittedName>
</protein>
<accession>A0A426XDI6</accession>
<evidence type="ECO:0000313" key="2">
    <source>
        <dbReference type="Proteomes" id="UP000287651"/>
    </source>
</evidence>
<dbReference type="EMBL" id="AMZH03022173">
    <property type="protein sequence ID" value="RRT37535.1"/>
    <property type="molecule type" value="Genomic_DNA"/>
</dbReference>
<dbReference type="AlphaFoldDB" id="A0A426XDI6"/>
<evidence type="ECO:0000313" key="1">
    <source>
        <dbReference type="EMBL" id="RRT37535.1"/>
    </source>
</evidence>
<comment type="caution">
    <text evidence="1">The sequence shown here is derived from an EMBL/GenBank/DDBJ whole genome shotgun (WGS) entry which is preliminary data.</text>
</comment>
<gene>
    <name evidence="1" type="ORF">B296_00033209</name>
</gene>
<name>A0A426XDI6_ENSVE</name>
<sequence>MAHRWGRDDSFHRMNPQQSQLIAALKSASSRSSGSNLLHGLRLPSPSNCYVIDPTQRSRPPPLTLASTERQLTRGGFHLYIQAESFVFPNDSTRAVMVNPIPLNVACRSQT</sequence>
<proteinExistence type="predicted"/>
<dbReference type="Proteomes" id="UP000287651">
    <property type="component" value="Unassembled WGS sequence"/>
</dbReference>
<organism evidence="1 2">
    <name type="scientific">Ensete ventricosum</name>
    <name type="common">Abyssinian banana</name>
    <name type="synonym">Musa ensete</name>
    <dbReference type="NCBI Taxonomy" id="4639"/>
    <lineage>
        <taxon>Eukaryota</taxon>
        <taxon>Viridiplantae</taxon>
        <taxon>Streptophyta</taxon>
        <taxon>Embryophyta</taxon>
        <taxon>Tracheophyta</taxon>
        <taxon>Spermatophyta</taxon>
        <taxon>Magnoliopsida</taxon>
        <taxon>Liliopsida</taxon>
        <taxon>Zingiberales</taxon>
        <taxon>Musaceae</taxon>
        <taxon>Ensete</taxon>
    </lineage>
</organism>